<name>A0ABS2V457_9ACTN</name>
<feature type="region of interest" description="Disordered" evidence="1">
    <location>
        <begin position="44"/>
        <end position="67"/>
    </location>
</feature>
<feature type="domain" description="MbtH-like" evidence="2">
    <location>
        <begin position="5"/>
        <end position="47"/>
    </location>
</feature>
<proteinExistence type="predicted"/>
<protein>
    <submittedName>
        <fullName evidence="3">MbtH family NRPS accessory protein</fullName>
    </submittedName>
</protein>
<reference evidence="3 4" key="1">
    <citation type="journal article" date="2016" name="Arch. Microbiol.">
        <title>Streptomyces zhihengii sp. nov., isolated from rhizospheric soil of Psammosilene tunicoides.</title>
        <authorList>
            <person name="Huang M.J."/>
            <person name="Fei J.J."/>
            <person name="Salam N."/>
            <person name="Kim C.J."/>
            <person name="Hozzein W.N."/>
            <person name="Xiao M."/>
            <person name="Huang H.Q."/>
            <person name="Li W.J."/>
        </authorList>
    </citation>
    <scope>NUCLEOTIDE SEQUENCE [LARGE SCALE GENOMIC DNA]</scope>
    <source>
        <strain evidence="3 4">YIM T102</strain>
    </source>
</reference>
<comment type="caution">
    <text evidence="3">The sequence shown here is derived from an EMBL/GenBank/DDBJ whole genome shotgun (WGS) entry which is preliminary data.</text>
</comment>
<evidence type="ECO:0000259" key="2">
    <source>
        <dbReference type="SMART" id="SM00923"/>
    </source>
</evidence>
<dbReference type="SMART" id="SM00923">
    <property type="entry name" value="MbtH"/>
    <property type="match status" value="1"/>
</dbReference>
<dbReference type="InterPro" id="IPR038020">
    <property type="entry name" value="MbtH-like_sf"/>
</dbReference>
<dbReference type="InterPro" id="IPR005153">
    <property type="entry name" value="MbtH-like_dom"/>
</dbReference>
<evidence type="ECO:0000313" key="4">
    <source>
        <dbReference type="Proteomes" id="UP000664109"/>
    </source>
</evidence>
<accession>A0ABS2V457</accession>
<organism evidence="3 4">
    <name type="scientific">Streptomyces zhihengii</name>
    <dbReference type="NCBI Taxonomy" id="1818004"/>
    <lineage>
        <taxon>Bacteria</taxon>
        <taxon>Bacillati</taxon>
        <taxon>Actinomycetota</taxon>
        <taxon>Actinomycetes</taxon>
        <taxon>Kitasatosporales</taxon>
        <taxon>Streptomycetaceae</taxon>
        <taxon>Streptomyces</taxon>
    </lineage>
</organism>
<dbReference type="SUPFAM" id="SSF160582">
    <property type="entry name" value="MbtH-like"/>
    <property type="match status" value="1"/>
</dbReference>
<dbReference type="Gene3D" id="3.90.820.10">
    <property type="entry name" value="Structural Genomics, Unknown Function 30-nov-00 1gh9 Mol_id"/>
    <property type="match status" value="1"/>
</dbReference>
<dbReference type="Proteomes" id="UP000664109">
    <property type="component" value="Unassembled WGS sequence"/>
</dbReference>
<evidence type="ECO:0000256" key="1">
    <source>
        <dbReference type="SAM" id="MobiDB-lite"/>
    </source>
</evidence>
<feature type="compositionally biased region" description="Polar residues" evidence="1">
    <location>
        <begin position="45"/>
        <end position="57"/>
    </location>
</feature>
<evidence type="ECO:0000313" key="3">
    <source>
        <dbReference type="EMBL" id="MBM9623805.1"/>
    </source>
</evidence>
<sequence>MTGKTYTVIRSNTNEHSVWPTDTPVPAGFDEVGVTGSQEHCESYVQKTHANPQATSPHPTPEDDNPR</sequence>
<dbReference type="RefSeq" id="WP_205377887.1">
    <property type="nucleotide sequence ID" value="NZ_JAFEJA010000002.1"/>
</dbReference>
<keyword evidence="4" id="KW-1185">Reference proteome</keyword>
<dbReference type="EMBL" id="JAFEJA010000002">
    <property type="protein sequence ID" value="MBM9623805.1"/>
    <property type="molecule type" value="Genomic_DNA"/>
</dbReference>
<gene>
    <name evidence="3" type="ORF">JE024_35030</name>
</gene>
<dbReference type="Pfam" id="PF03621">
    <property type="entry name" value="MbtH"/>
    <property type="match status" value="1"/>
</dbReference>